<accession>A0ABX8WPW7</accession>
<protein>
    <submittedName>
        <fullName evidence="4">Prolyl oligopeptidase family serine peptidase</fullName>
    </submittedName>
</protein>
<dbReference type="RefSeq" id="WP_220379159.1">
    <property type="nucleotide sequence ID" value="NZ_CP080544.1"/>
</dbReference>
<dbReference type="InterPro" id="IPR029058">
    <property type="entry name" value="AB_hydrolase_fold"/>
</dbReference>
<keyword evidence="2" id="KW-0732">Signal</keyword>
<dbReference type="Proteomes" id="UP000824755">
    <property type="component" value="Chromosome"/>
</dbReference>
<gene>
    <name evidence="4" type="ORF">H8L67_07130</name>
</gene>
<dbReference type="InterPro" id="IPR001375">
    <property type="entry name" value="Peptidase_S9_cat"/>
</dbReference>
<feature type="chain" id="PRO_5047507051" evidence="2">
    <location>
        <begin position="20"/>
        <end position="643"/>
    </location>
</feature>
<organism evidence="4 5">
    <name type="scientific">Lysobacter soyae</name>
    <dbReference type="NCBI Taxonomy" id="2764185"/>
    <lineage>
        <taxon>Bacteria</taxon>
        <taxon>Pseudomonadati</taxon>
        <taxon>Pseudomonadota</taxon>
        <taxon>Gammaproteobacteria</taxon>
        <taxon>Lysobacterales</taxon>
        <taxon>Lysobacteraceae</taxon>
        <taxon>Lysobacter</taxon>
    </lineage>
</organism>
<feature type="domain" description="Peptidase S9 prolyl oligopeptidase catalytic" evidence="3">
    <location>
        <begin position="432"/>
        <end position="639"/>
    </location>
</feature>
<dbReference type="Gene3D" id="3.40.50.1820">
    <property type="entry name" value="alpha/beta hydrolase"/>
    <property type="match status" value="1"/>
</dbReference>
<dbReference type="EMBL" id="CP080544">
    <property type="protein sequence ID" value="QYR52373.1"/>
    <property type="molecule type" value="Genomic_DNA"/>
</dbReference>
<dbReference type="PANTHER" id="PTHR42776">
    <property type="entry name" value="SERINE PEPTIDASE S9 FAMILY MEMBER"/>
    <property type="match status" value="1"/>
</dbReference>
<evidence type="ECO:0000259" key="3">
    <source>
        <dbReference type="Pfam" id="PF00326"/>
    </source>
</evidence>
<proteinExistence type="predicted"/>
<feature type="signal peptide" evidence="2">
    <location>
        <begin position="1"/>
        <end position="19"/>
    </location>
</feature>
<dbReference type="SUPFAM" id="SSF82171">
    <property type="entry name" value="DPP6 N-terminal domain-like"/>
    <property type="match status" value="1"/>
</dbReference>
<dbReference type="SUPFAM" id="SSF53474">
    <property type="entry name" value="alpha/beta-Hydrolases"/>
    <property type="match status" value="1"/>
</dbReference>
<evidence type="ECO:0000313" key="5">
    <source>
        <dbReference type="Proteomes" id="UP000824755"/>
    </source>
</evidence>
<sequence>MLKRTLVAAGVLACSSAFAQAPSAMDLSRHAEINQVALSPDGKYVAMTVPTADEKETQLQIVSLDGSGKTQTLRFGRLEHVSDIVWTADDRITVARARTRPLRPLPVSLGQLFSTNLDGSDQETLFGYFRDSGSTTGRRKDQGFASVAQVIDKEPGMALVQFTCWDCGETPDTVVYKVDTRTGHRDEVERVKGTASIFFDQDGKSRARVLYNIDSEPIKIEWRKTVDGPWTEMPRALAGREIERAFFSKDGKTMYAVLTNGGEATSFYKIDMANETREELPSRAGFDVSGILRAGRGGEPFGSMTDAGKPTIKYFDPTSEYAKLHAGMLKAFPGQLVEILSFTRDNKKVLIYTHSDRNPGAWYVVNRDDNSLQLVAEAMPWIKPQQLAPMMPVEFKSRHGETLQAFVTRQGGGAQPMIVLPHGGPHGPYDRWGFDPDAQFFATRGYTVIQVNYRGSGGQGKKFEESGYREWGGKMQDDLADAVKFAVDNKWADAKRVCTFGASYGGYAALMQPIRFPELYRCAIGYVGVYDLTVMNKAGDIPDTESGRRYLKRVLGDEKAVWIANSPARNVDKIKVPVFLAQGAVDNRVPMDQFNAMKNAMSANGVKVETMVAAGEGHGFFDPKNREALYLKVEDFLKRNDAP</sequence>
<evidence type="ECO:0000256" key="2">
    <source>
        <dbReference type="SAM" id="SignalP"/>
    </source>
</evidence>
<dbReference type="Pfam" id="PF00326">
    <property type="entry name" value="Peptidase_S9"/>
    <property type="match status" value="1"/>
</dbReference>
<evidence type="ECO:0000256" key="1">
    <source>
        <dbReference type="ARBA" id="ARBA00022801"/>
    </source>
</evidence>
<keyword evidence="1" id="KW-0378">Hydrolase</keyword>
<keyword evidence="5" id="KW-1185">Reference proteome</keyword>
<name>A0ABX8WPW7_9GAMM</name>
<reference evidence="4 5" key="1">
    <citation type="submission" date="2021-08" db="EMBL/GenBank/DDBJ databases">
        <title>Lysobacter sp. strain CJ11 Genome sequencing and assembly.</title>
        <authorList>
            <person name="Kim I."/>
        </authorList>
    </citation>
    <scope>NUCLEOTIDE SEQUENCE [LARGE SCALE GENOMIC DNA]</scope>
    <source>
        <strain evidence="4 5">CJ11</strain>
    </source>
</reference>
<dbReference type="PANTHER" id="PTHR42776:SF27">
    <property type="entry name" value="DIPEPTIDYL PEPTIDASE FAMILY MEMBER 6"/>
    <property type="match status" value="1"/>
</dbReference>
<evidence type="ECO:0000313" key="4">
    <source>
        <dbReference type="EMBL" id="QYR52373.1"/>
    </source>
</evidence>